<dbReference type="AlphaFoldDB" id="A0A9P8A3T8"/>
<comment type="caution">
    <text evidence="1">The sequence shown here is derived from an EMBL/GenBank/DDBJ whole genome shotgun (WGS) entry which is preliminary data.</text>
</comment>
<evidence type="ECO:0000313" key="2">
    <source>
        <dbReference type="Proteomes" id="UP000717515"/>
    </source>
</evidence>
<accession>A0A9P8A3T8</accession>
<sequence length="321" mass="34728">MDPPHISSVDAVGSYFNLVKPISIPNTAVFHHNPDFDDDVGDEVLTLFPTYPNYFCVAKKKEGTLNDTLPEYLQSFHGSGISDARLKRFNWLHPKNYSDEGSLSDDYTLSPYGTSVSSPRGEEWEIVDRGPRKSIDELWDEVFEYQERIKLLEQVQEAQARAQWLGDQEETAEMSCSSSLLSCSDELQPSCTITTAATGTIATTARAGGAAPWAEYGGGSETCCYTPTLVLDMTASFATSRCEDAEGGGATRRTSWVISATLGQTPITAASSSGTPRSSSAGTMTQIDKATIYASRKGVRSDRGAALRLLQVMAIGGCSPR</sequence>
<organism evidence="1 2">
    <name type="scientific">Mortierella alpina</name>
    <name type="common">Oleaginous fungus</name>
    <name type="synonym">Mortierella renispora</name>
    <dbReference type="NCBI Taxonomy" id="64518"/>
    <lineage>
        <taxon>Eukaryota</taxon>
        <taxon>Fungi</taxon>
        <taxon>Fungi incertae sedis</taxon>
        <taxon>Mucoromycota</taxon>
        <taxon>Mortierellomycotina</taxon>
        <taxon>Mortierellomycetes</taxon>
        <taxon>Mortierellales</taxon>
        <taxon>Mortierellaceae</taxon>
        <taxon>Mortierella</taxon>
    </lineage>
</organism>
<name>A0A9P8A3T8_MORAP</name>
<protein>
    <submittedName>
        <fullName evidence="1">Uncharacterized protein</fullName>
    </submittedName>
</protein>
<evidence type="ECO:0000313" key="1">
    <source>
        <dbReference type="EMBL" id="KAG9321792.1"/>
    </source>
</evidence>
<dbReference type="Proteomes" id="UP000717515">
    <property type="component" value="Unassembled WGS sequence"/>
</dbReference>
<reference evidence="1" key="1">
    <citation type="submission" date="2021-07" db="EMBL/GenBank/DDBJ databases">
        <title>Draft genome of Mortierella alpina, strain LL118, isolated from an aspen leaf litter sample.</title>
        <authorList>
            <person name="Yang S."/>
            <person name="Vinatzer B.A."/>
        </authorList>
    </citation>
    <scope>NUCLEOTIDE SEQUENCE</scope>
    <source>
        <strain evidence="1">LL118</strain>
    </source>
</reference>
<dbReference type="EMBL" id="JAIFTL010000183">
    <property type="protein sequence ID" value="KAG9321792.1"/>
    <property type="molecule type" value="Genomic_DNA"/>
</dbReference>
<gene>
    <name evidence="1" type="ORF">KVV02_004821</name>
</gene>
<proteinExistence type="predicted"/>